<feature type="compositionally biased region" description="Basic and acidic residues" evidence="1">
    <location>
        <begin position="215"/>
        <end position="233"/>
    </location>
</feature>
<feature type="compositionally biased region" description="Basic and acidic residues" evidence="1">
    <location>
        <begin position="186"/>
        <end position="200"/>
    </location>
</feature>
<evidence type="ECO:0000313" key="3">
    <source>
        <dbReference type="Proteomes" id="UP001364617"/>
    </source>
</evidence>
<comment type="caution">
    <text evidence="2">The sequence shown here is derived from an EMBL/GenBank/DDBJ whole genome shotgun (WGS) entry which is preliminary data.</text>
</comment>
<feature type="compositionally biased region" description="Polar residues" evidence="1">
    <location>
        <begin position="285"/>
        <end position="299"/>
    </location>
</feature>
<accession>A0AAN9GRT0</accession>
<evidence type="ECO:0000256" key="1">
    <source>
        <dbReference type="SAM" id="MobiDB-lite"/>
    </source>
</evidence>
<dbReference type="EMBL" id="JAYKXH010000023">
    <property type="protein sequence ID" value="KAK7125253.1"/>
    <property type="molecule type" value="Genomic_DNA"/>
</dbReference>
<name>A0AAN9GRT0_9TELE</name>
<evidence type="ECO:0000313" key="2">
    <source>
        <dbReference type="EMBL" id="KAK7125253.1"/>
    </source>
</evidence>
<proteinExistence type="predicted"/>
<dbReference type="AlphaFoldDB" id="A0AAN9GRT0"/>
<reference evidence="2 3" key="1">
    <citation type="submission" date="2024-02" db="EMBL/GenBank/DDBJ databases">
        <title>Chromosome-level genome assembly of the Eurasian Minnow (Phoxinus phoxinus).</title>
        <authorList>
            <person name="Oriowo T.O."/>
            <person name="Martin S."/>
            <person name="Stange M."/>
            <person name="Chrysostomakis Y."/>
            <person name="Brown T."/>
            <person name="Winkler S."/>
            <person name="Kukowka S."/>
            <person name="Myers E.W."/>
            <person name="Bohne A."/>
        </authorList>
    </citation>
    <scope>NUCLEOTIDE SEQUENCE [LARGE SCALE GENOMIC DNA]</scope>
    <source>
        <strain evidence="2">ZFMK-TIS-60720</strain>
        <tissue evidence="2">Whole Organism</tissue>
    </source>
</reference>
<feature type="compositionally biased region" description="Low complexity" evidence="1">
    <location>
        <begin position="241"/>
        <end position="252"/>
    </location>
</feature>
<gene>
    <name evidence="2" type="ORF">R3I93_020821</name>
</gene>
<feature type="compositionally biased region" description="Low complexity" evidence="1">
    <location>
        <begin position="147"/>
        <end position="160"/>
    </location>
</feature>
<feature type="compositionally biased region" description="Basic residues" evidence="1">
    <location>
        <begin position="165"/>
        <end position="185"/>
    </location>
</feature>
<sequence length="411" mass="46170">MFIFCPDMSSDAAEGPSKSRISSDVLSLTYRATKQLELTQQRVKAAKHALKPEQECVRSADVQREAPRQNKSIVAAHPAIYLNTLSHKLLRRAVRIWKMPVPMLNGTGSSKRKPRSFQEQLKRVEMLRSRSGASDARTRSVRDLQLGSGTDPSPSSSTSSEPGRRAAHNTSRRSREALRRHRRLSRRGEQGDEKLHRPREGQSSPAGSCWVKGWSESHGDEGDDPVIRAPERRTTRRSWRRNPGSSSSSETSPINPRPDTHTRKHTRVSETKTSGCSRTEVDFLDNNSDLSKEASASEQKNVDDQDSSDVKLALQTREKLIPQTSLKTEEPNPSPQSDSEASQLKILTDELKHTHTPGPQSCVKWKSALLQRFSVGFEDQCPDERSAEDVESGSAGHWLRFIQQKRRSIRN</sequence>
<protein>
    <submittedName>
        <fullName evidence="2">Uncharacterized protein</fullName>
    </submittedName>
</protein>
<organism evidence="2 3">
    <name type="scientific">Phoxinus phoxinus</name>
    <name type="common">Eurasian minnow</name>
    <dbReference type="NCBI Taxonomy" id="58324"/>
    <lineage>
        <taxon>Eukaryota</taxon>
        <taxon>Metazoa</taxon>
        <taxon>Chordata</taxon>
        <taxon>Craniata</taxon>
        <taxon>Vertebrata</taxon>
        <taxon>Euteleostomi</taxon>
        <taxon>Actinopterygii</taxon>
        <taxon>Neopterygii</taxon>
        <taxon>Teleostei</taxon>
        <taxon>Ostariophysi</taxon>
        <taxon>Cypriniformes</taxon>
        <taxon>Leuciscidae</taxon>
        <taxon>Phoxininae</taxon>
        <taxon>Phoxinus</taxon>
    </lineage>
</organism>
<feature type="region of interest" description="Disordered" evidence="1">
    <location>
        <begin position="125"/>
        <end position="341"/>
    </location>
</feature>
<keyword evidence="3" id="KW-1185">Reference proteome</keyword>
<dbReference type="Proteomes" id="UP001364617">
    <property type="component" value="Unassembled WGS sequence"/>
</dbReference>